<accession>A0ABN9X8G8</accession>
<evidence type="ECO:0000256" key="2">
    <source>
        <dbReference type="ARBA" id="ARBA00023239"/>
    </source>
</evidence>
<evidence type="ECO:0000256" key="1">
    <source>
        <dbReference type="ARBA" id="ARBA00023016"/>
    </source>
</evidence>
<dbReference type="Gene3D" id="3.40.50.880">
    <property type="match status" value="1"/>
</dbReference>
<comment type="caution">
    <text evidence="6">The sequence shown here is derived from an EMBL/GenBank/DDBJ whole genome shotgun (WGS) entry which is preliminary data.</text>
</comment>
<evidence type="ECO:0000256" key="4">
    <source>
        <dbReference type="SAM" id="MobiDB-lite"/>
    </source>
</evidence>
<sequence>MEVSITEHPGIPQDAIISVRFGTTRRQATMQVAMAHPLTFPTPLDACCEPLKIDVLQQLSSKRLVIQSDQANYRIGLDGQGMAVGLSVRSVRGGEGKQQARAARPDAAALLKQDTANSAREYLESHGLLRYVQALLHAVIQVRPEDPYEFMREQLTAGQDGPSAVHAAAAPPPAMAAEAARAPAGETAAPAEAAPPPPQEEADAPPPPPLAPPSPPKRPTGVKPPAAEPPTLEVEPADAAAEAAGSPPEVAEEAARGTRSSPEAPCYGDQHEAPPLPSQGITLEEFRAQTLDALKVARENGTLEAHLERALGRQPSQEATAVAAALEAAEAAPPAAEAAVPGSARPEARAAGAVAPAEAPAAGAGAAGGGATGRALLVVTSAALLGGHPCGLWSEACTGPYFLFKDDAGYSVRVVSIAGGDVPVDRSSLSATFKTENDVRMDNEAVNPLKGTGKLADEDASQYDIILFAGGHGACVDFSTEEVGNFVSRAAELGKVLAAVCHGTVALVHATVATQEGGERAPLVKGRNVACFSDAEEEQIQLAGTVPFLVEAKLKELGALVENVDPWADLAGGRLATTTPYLPTL</sequence>
<dbReference type="CDD" id="cd22961">
    <property type="entry name" value="DD_TEX55-like"/>
    <property type="match status" value="1"/>
</dbReference>
<evidence type="ECO:0000256" key="3">
    <source>
        <dbReference type="ARBA" id="ARBA00038493"/>
    </source>
</evidence>
<feature type="region of interest" description="Disordered" evidence="4">
    <location>
        <begin position="159"/>
        <end position="278"/>
    </location>
</feature>
<dbReference type="InterPro" id="IPR029062">
    <property type="entry name" value="Class_I_gatase-like"/>
</dbReference>
<protein>
    <recommendedName>
        <fullName evidence="5">DJ-1/PfpI domain-containing protein</fullName>
    </recommendedName>
</protein>
<dbReference type="InterPro" id="IPR002818">
    <property type="entry name" value="DJ-1/PfpI"/>
</dbReference>
<dbReference type="PANTHER" id="PTHR48094:SF11">
    <property type="entry name" value="GLUTATHIONE-INDEPENDENT GLYOXALASE HSP31-RELATED"/>
    <property type="match status" value="1"/>
</dbReference>
<organism evidence="6 7">
    <name type="scientific">Prorocentrum cordatum</name>
    <dbReference type="NCBI Taxonomy" id="2364126"/>
    <lineage>
        <taxon>Eukaryota</taxon>
        <taxon>Sar</taxon>
        <taxon>Alveolata</taxon>
        <taxon>Dinophyceae</taxon>
        <taxon>Prorocentrales</taxon>
        <taxon>Prorocentraceae</taxon>
        <taxon>Prorocentrum</taxon>
    </lineage>
</organism>
<dbReference type="SUPFAM" id="SSF52317">
    <property type="entry name" value="Class I glutamine amidotransferase-like"/>
    <property type="match status" value="1"/>
</dbReference>
<name>A0ABN9X8G8_9DINO</name>
<keyword evidence="1" id="KW-0346">Stress response</keyword>
<evidence type="ECO:0000259" key="5">
    <source>
        <dbReference type="Pfam" id="PF01965"/>
    </source>
</evidence>
<dbReference type="InterPro" id="IPR050325">
    <property type="entry name" value="Prot/Nucl_acid_deglycase"/>
</dbReference>
<evidence type="ECO:0000313" key="7">
    <source>
        <dbReference type="Proteomes" id="UP001189429"/>
    </source>
</evidence>
<dbReference type="EMBL" id="CAUYUJ010020073">
    <property type="protein sequence ID" value="CAK0895681.1"/>
    <property type="molecule type" value="Genomic_DNA"/>
</dbReference>
<dbReference type="PANTHER" id="PTHR48094">
    <property type="entry name" value="PROTEIN/NUCLEIC ACID DEGLYCASE DJ-1-RELATED"/>
    <property type="match status" value="1"/>
</dbReference>
<dbReference type="Pfam" id="PF01965">
    <property type="entry name" value="DJ-1_PfpI"/>
    <property type="match status" value="1"/>
</dbReference>
<evidence type="ECO:0000313" key="6">
    <source>
        <dbReference type="EMBL" id="CAK0895681.1"/>
    </source>
</evidence>
<dbReference type="CDD" id="cd03141">
    <property type="entry name" value="GATase1_Hsp31_like"/>
    <property type="match status" value="1"/>
</dbReference>
<dbReference type="Proteomes" id="UP001189429">
    <property type="component" value="Unassembled WGS sequence"/>
</dbReference>
<comment type="similarity">
    <text evidence="3">Belongs to the peptidase C56 family. HSP31-like subfamily.</text>
</comment>
<gene>
    <name evidence="6" type="ORF">PCOR1329_LOCUS74360</name>
</gene>
<proteinExistence type="inferred from homology"/>
<feature type="compositionally biased region" description="Low complexity" evidence="4">
    <location>
        <begin position="233"/>
        <end position="249"/>
    </location>
</feature>
<feature type="compositionally biased region" description="Low complexity" evidence="4">
    <location>
        <begin position="164"/>
        <end position="192"/>
    </location>
</feature>
<feature type="domain" description="DJ-1/PfpI" evidence="5">
    <location>
        <begin position="398"/>
        <end position="515"/>
    </location>
</feature>
<keyword evidence="7" id="KW-1185">Reference proteome</keyword>
<reference evidence="6" key="1">
    <citation type="submission" date="2023-10" db="EMBL/GenBank/DDBJ databases">
        <authorList>
            <person name="Chen Y."/>
            <person name="Shah S."/>
            <person name="Dougan E. K."/>
            <person name="Thang M."/>
            <person name="Chan C."/>
        </authorList>
    </citation>
    <scope>NUCLEOTIDE SEQUENCE [LARGE SCALE GENOMIC DNA]</scope>
</reference>
<feature type="compositionally biased region" description="Pro residues" evidence="4">
    <location>
        <begin position="193"/>
        <end position="218"/>
    </location>
</feature>
<keyword evidence="2" id="KW-0456">Lyase</keyword>